<dbReference type="EMBL" id="SRLO01000972">
    <property type="protein sequence ID" value="TNN43364.1"/>
    <property type="molecule type" value="Genomic_DNA"/>
</dbReference>
<evidence type="ECO:0000313" key="3">
    <source>
        <dbReference type="Proteomes" id="UP000314294"/>
    </source>
</evidence>
<feature type="compositionally biased region" description="Polar residues" evidence="1">
    <location>
        <begin position="14"/>
        <end position="26"/>
    </location>
</feature>
<name>A0A4Z2FRM5_9TELE</name>
<gene>
    <name evidence="2" type="ORF">EYF80_046452</name>
</gene>
<reference evidence="2 3" key="1">
    <citation type="submission" date="2019-03" db="EMBL/GenBank/DDBJ databases">
        <title>First draft genome of Liparis tanakae, snailfish: a comprehensive survey of snailfish specific genes.</title>
        <authorList>
            <person name="Kim W."/>
            <person name="Song I."/>
            <person name="Jeong J.-H."/>
            <person name="Kim D."/>
            <person name="Kim S."/>
            <person name="Ryu S."/>
            <person name="Song J.Y."/>
            <person name="Lee S.K."/>
        </authorList>
    </citation>
    <scope>NUCLEOTIDE SEQUENCE [LARGE SCALE GENOMIC DNA]</scope>
    <source>
        <tissue evidence="2">Muscle</tissue>
    </source>
</reference>
<comment type="caution">
    <text evidence="2">The sequence shown here is derived from an EMBL/GenBank/DDBJ whole genome shotgun (WGS) entry which is preliminary data.</text>
</comment>
<evidence type="ECO:0000256" key="1">
    <source>
        <dbReference type="SAM" id="MobiDB-lite"/>
    </source>
</evidence>
<dbReference type="Proteomes" id="UP000314294">
    <property type="component" value="Unassembled WGS sequence"/>
</dbReference>
<feature type="region of interest" description="Disordered" evidence="1">
    <location>
        <begin position="98"/>
        <end position="117"/>
    </location>
</feature>
<organism evidence="2 3">
    <name type="scientific">Liparis tanakae</name>
    <name type="common">Tanaka's snailfish</name>
    <dbReference type="NCBI Taxonomy" id="230148"/>
    <lineage>
        <taxon>Eukaryota</taxon>
        <taxon>Metazoa</taxon>
        <taxon>Chordata</taxon>
        <taxon>Craniata</taxon>
        <taxon>Vertebrata</taxon>
        <taxon>Euteleostomi</taxon>
        <taxon>Actinopterygii</taxon>
        <taxon>Neopterygii</taxon>
        <taxon>Teleostei</taxon>
        <taxon>Neoteleostei</taxon>
        <taxon>Acanthomorphata</taxon>
        <taxon>Eupercaria</taxon>
        <taxon>Perciformes</taxon>
        <taxon>Cottioidei</taxon>
        <taxon>Cottales</taxon>
        <taxon>Liparidae</taxon>
        <taxon>Liparis</taxon>
    </lineage>
</organism>
<proteinExistence type="predicted"/>
<feature type="region of interest" description="Disordered" evidence="1">
    <location>
        <begin position="1"/>
        <end position="92"/>
    </location>
</feature>
<keyword evidence="3" id="KW-1185">Reference proteome</keyword>
<protein>
    <submittedName>
        <fullName evidence="2">Uncharacterized protein</fullName>
    </submittedName>
</protein>
<dbReference type="AlphaFoldDB" id="A0A4Z2FRM5"/>
<accession>A0A4Z2FRM5</accession>
<sequence>MVPDGLPARFFPLSNRSSGQEQQPSQRWPAGIQRQMCAETYGPRQEGGGAQGERRPAVCPAPRCSSAVISSRSGPTIDAAERESRVTADPPLSAAEVLNSKGTKTHGAPHVAAGAKG</sequence>
<evidence type="ECO:0000313" key="2">
    <source>
        <dbReference type="EMBL" id="TNN43364.1"/>
    </source>
</evidence>